<feature type="domain" description="MAM" evidence="2">
    <location>
        <begin position="52"/>
        <end position="222"/>
    </location>
</feature>
<feature type="compositionally biased region" description="Basic and acidic residues" evidence="1">
    <location>
        <begin position="1"/>
        <end position="20"/>
    </location>
</feature>
<accession>A0A914UNL7</accession>
<dbReference type="GO" id="GO:0016020">
    <property type="term" value="C:membrane"/>
    <property type="evidence" value="ECO:0007669"/>
    <property type="project" value="InterPro"/>
</dbReference>
<dbReference type="Proteomes" id="UP000887566">
    <property type="component" value="Unplaced"/>
</dbReference>
<dbReference type="InterPro" id="IPR013320">
    <property type="entry name" value="ConA-like_dom_sf"/>
</dbReference>
<evidence type="ECO:0000259" key="2">
    <source>
        <dbReference type="SMART" id="SM00137"/>
    </source>
</evidence>
<dbReference type="AlphaFoldDB" id="A0A914UNL7"/>
<dbReference type="InterPro" id="IPR000998">
    <property type="entry name" value="MAM_dom"/>
</dbReference>
<proteinExistence type="predicted"/>
<sequence>MGRVHGRDNLARRDRDRRQSDTTVSPSRPSPMDLRILFVFSPVFVFGTIRNNSELYCDFEERSCAGWRNESAVPNDRDHFAFVLGGTSQEPDVAWLVSDTIPCLLVPATLTFSYWKNAFLSGLLPSALPRLKVLMRQPPNALNPKLLFDVLMRQPPNALNPKLLFDVGPFNTIGWRYADINIPTVDKPFQLVIQADVQSAFDIVAVDRIMFHGYIDENLCQLSVPERQRLLQSGLYADVMNSLHSTRRPPSDTTEAQITSSQPTAYPFFPSFGSRGLPVLPLTAGGANQVLPSIDAPVETWSSSEALLPASLTTTRVPVIERLLGQAAQSPNNRLISNRVRVSRPITEISDALAAASRSRPLLLANLSPSSSGRQSFSDTVPQYGEMPADTTIAPRSTAHNDELTPRRSPTMKYRNLDTCEAVNCGFEKNACGFEATDGSDGAWTVVQGRVGDPLTGVPRAAFGNCAVL</sequence>
<reference evidence="4" key="1">
    <citation type="submission" date="2022-11" db="UniProtKB">
        <authorList>
            <consortium name="WormBaseParasite"/>
        </authorList>
    </citation>
    <scope>IDENTIFICATION</scope>
</reference>
<organism evidence="3 4">
    <name type="scientific">Plectus sambesii</name>
    <dbReference type="NCBI Taxonomy" id="2011161"/>
    <lineage>
        <taxon>Eukaryota</taxon>
        <taxon>Metazoa</taxon>
        <taxon>Ecdysozoa</taxon>
        <taxon>Nematoda</taxon>
        <taxon>Chromadorea</taxon>
        <taxon>Plectida</taxon>
        <taxon>Plectina</taxon>
        <taxon>Plectoidea</taxon>
        <taxon>Plectidae</taxon>
        <taxon>Plectus</taxon>
    </lineage>
</organism>
<feature type="region of interest" description="Disordered" evidence="1">
    <location>
        <begin position="390"/>
        <end position="410"/>
    </location>
</feature>
<evidence type="ECO:0000256" key="1">
    <source>
        <dbReference type="SAM" id="MobiDB-lite"/>
    </source>
</evidence>
<dbReference type="WBParaSite" id="PSAMB.scaffold1117size35730.g11210.t1">
    <property type="protein sequence ID" value="PSAMB.scaffold1117size35730.g11210.t1"/>
    <property type="gene ID" value="PSAMB.scaffold1117size35730.g11210"/>
</dbReference>
<name>A0A914UNL7_9BILA</name>
<dbReference type="SUPFAM" id="SSF49899">
    <property type="entry name" value="Concanavalin A-like lectins/glucanases"/>
    <property type="match status" value="1"/>
</dbReference>
<evidence type="ECO:0000313" key="3">
    <source>
        <dbReference type="Proteomes" id="UP000887566"/>
    </source>
</evidence>
<feature type="region of interest" description="Disordered" evidence="1">
    <location>
        <begin position="1"/>
        <end position="28"/>
    </location>
</feature>
<dbReference type="Gene3D" id="2.60.120.200">
    <property type="match status" value="1"/>
</dbReference>
<evidence type="ECO:0000313" key="4">
    <source>
        <dbReference type="WBParaSite" id="PSAMB.scaffold1117size35730.g11210.t1"/>
    </source>
</evidence>
<protein>
    <submittedName>
        <fullName evidence="4">MAM domain-containing protein</fullName>
    </submittedName>
</protein>
<keyword evidence="3" id="KW-1185">Reference proteome</keyword>
<dbReference type="SMART" id="SM00137">
    <property type="entry name" value="MAM"/>
    <property type="match status" value="1"/>
</dbReference>